<feature type="binding site" evidence="4">
    <location>
        <position position="29"/>
    </location>
    <ligand>
        <name>nicotinamide</name>
        <dbReference type="ChEBI" id="CHEBI:17154"/>
    </ligand>
</feature>
<dbReference type="RefSeq" id="WP_213099500.1">
    <property type="nucleotide sequence ID" value="NZ_JAGYPH010000004.1"/>
</dbReference>
<dbReference type="InterPro" id="IPR050134">
    <property type="entry name" value="NAD-dep_sirtuin_deacylases"/>
</dbReference>
<dbReference type="NCBIfam" id="NF001753">
    <property type="entry name" value="PRK00481.1-3"/>
    <property type="match status" value="1"/>
</dbReference>
<keyword evidence="8" id="KW-1185">Reference proteome</keyword>
<feature type="binding site" evidence="4">
    <location>
        <position position="206"/>
    </location>
    <ligand>
        <name>NAD(+)</name>
        <dbReference type="ChEBI" id="CHEBI:57540"/>
    </ligand>
</feature>
<feature type="binding site" evidence="4">
    <location>
        <position position="22"/>
    </location>
    <ligand>
        <name>NAD(+)</name>
        <dbReference type="ChEBI" id="CHEBI:57540"/>
    </ligand>
</feature>
<name>A0A942UQT9_9BACI</name>
<feature type="active site" description="Proton acceptor" evidence="4 5">
    <location>
        <position position="114"/>
    </location>
</feature>
<dbReference type="AlphaFoldDB" id="A0A942UQT9"/>
<comment type="function">
    <text evidence="4">NAD-dependent protein deacetylase which modulates the activities of several enzymes which are inactive in their acetylated form.</text>
</comment>
<feature type="binding site" evidence="4">
    <location>
        <position position="98"/>
    </location>
    <ligand>
        <name>NAD(+)</name>
        <dbReference type="ChEBI" id="CHEBI:57540"/>
    </ligand>
</feature>
<feature type="binding site" evidence="4">
    <location>
        <position position="96"/>
    </location>
    <ligand>
        <name>NAD(+)</name>
        <dbReference type="ChEBI" id="CHEBI:57540"/>
    </ligand>
</feature>
<feature type="binding site" evidence="4">
    <location>
        <position position="30"/>
    </location>
    <ligand>
        <name>NAD(+)</name>
        <dbReference type="ChEBI" id="CHEBI:57540"/>
    </ligand>
</feature>
<feature type="binding site" evidence="4">
    <location>
        <position position="18"/>
    </location>
    <ligand>
        <name>NAD(+)</name>
        <dbReference type="ChEBI" id="CHEBI:57540"/>
    </ligand>
</feature>
<keyword evidence="1 4" id="KW-0963">Cytoplasm</keyword>
<dbReference type="InterPro" id="IPR028628">
    <property type="entry name" value="Sirtuin_class_U"/>
</dbReference>
<dbReference type="HAMAP" id="MF_01968">
    <property type="entry name" value="Sirtuin_ClassU"/>
    <property type="match status" value="1"/>
</dbReference>
<evidence type="ECO:0000256" key="3">
    <source>
        <dbReference type="ARBA" id="ARBA00023027"/>
    </source>
</evidence>
<dbReference type="GO" id="GO:0017136">
    <property type="term" value="F:histone deacetylase activity, NAD-dependent"/>
    <property type="evidence" value="ECO:0007669"/>
    <property type="project" value="TreeGrafter"/>
</dbReference>
<feature type="binding site" evidence="4 5">
    <location>
        <position position="141"/>
    </location>
    <ligand>
        <name>Zn(2+)</name>
        <dbReference type="ChEBI" id="CHEBI:29105"/>
    </ligand>
</feature>
<evidence type="ECO:0000313" key="7">
    <source>
        <dbReference type="EMBL" id="MBS4224437.1"/>
    </source>
</evidence>
<keyword evidence="3 4" id="KW-0520">NAD</keyword>
<keyword evidence="4 5" id="KW-0479">Metal-binding</keyword>
<gene>
    <name evidence="4" type="primary">cobB</name>
    <name evidence="7" type="ORF">KHA91_17145</name>
</gene>
<feature type="binding site" evidence="4">
    <location>
        <position position="181"/>
    </location>
    <ligand>
        <name>NAD(+)</name>
        <dbReference type="ChEBI" id="CHEBI:57540"/>
    </ligand>
</feature>
<dbReference type="PROSITE" id="PS50305">
    <property type="entry name" value="SIRTUIN"/>
    <property type="match status" value="1"/>
</dbReference>
<dbReference type="PANTHER" id="PTHR11085">
    <property type="entry name" value="NAD-DEPENDENT PROTEIN DEACYLASE SIRTUIN-5, MITOCHONDRIAL-RELATED"/>
    <property type="match status" value="1"/>
</dbReference>
<dbReference type="InterPro" id="IPR026591">
    <property type="entry name" value="Sirtuin_cat_small_dom_sf"/>
</dbReference>
<keyword evidence="2 4" id="KW-0808">Transferase</keyword>
<dbReference type="Pfam" id="PF02146">
    <property type="entry name" value="SIR2"/>
    <property type="match status" value="1"/>
</dbReference>
<dbReference type="InterPro" id="IPR026590">
    <property type="entry name" value="Ssirtuin_cat_dom"/>
</dbReference>
<feature type="binding site" evidence="4">
    <location>
        <position position="99"/>
    </location>
    <ligand>
        <name>nicotinamide</name>
        <dbReference type="ChEBI" id="CHEBI:17154"/>
    </ligand>
</feature>
<dbReference type="Proteomes" id="UP000676456">
    <property type="component" value="Unassembled WGS sequence"/>
</dbReference>
<dbReference type="Gene3D" id="3.30.1600.10">
    <property type="entry name" value="SIR2/SIRT2 'Small Domain"/>
    <property type="match status" value="1"/>
</dbReference>
<evidence type="ECO:0000256" key="2">
    <source>
        <dbReference type="ARBA" id="ARBA00022679"/>
    </source>
</evidence>
<feature type="binding site" evidence="4">
    <location>
        <position position="99"/>
    </location>
    <ligand>
        <name>NAD(+)</name>
        <dbReference type="ChEBI" id="CHEBI:57540"/>
    </ligand>
</feature>
<feature type="binding site" evidence="4">
    <location>
        <position position="225"/>
    </location>
    <ligand>
        <name>NAD(+)</name>
        <dbReference type="ChEBI" id="CHEBI:57540"/>
    </ligand>
</feature>
<comment type="subcellular location">
    <subcellularLocation>
        <location evidence="4">Cytoplasm</location>
    </subcellularLocation>
</comment>
<dbReference type="GO" id="GO:0005737">
    <property type="term" value="C:cytoplasm"/>
    <property type="evidence" value="ECO:0007669"/>
    <property type="project" value="UniProtKB-SubCell"/>
</dbReference>
<evidence type="ECO:0000313" key="8">
    <source>
        <dbReference type="Proteomes" id="UP000676456"/>
    </source>
</evidence>
<feature type="binding site" evidence="4">
    <location>
        <position position="182"/>
    </location>
    <ligand>
        <name>NAD(+)</name>
        <dbReference type="ChEBI" id="CHEBI:57540"/>
    </ligand>
</feature>
<dbReference type="InterPro" id="IPR003000">
    <property type="entry name" value="Sirtuin"/>
</dbReference>
<proteinExistence type="inferred from homology"/>
<comment type="caution">
    <text evidence="7">The sequence shown here is derived from an EMBL/GenBank/DDBJ whole genome shotgun (WGS) entry which is preliminary data.</text>
</comment>
<dbReference type="InterPro" id="IPR029035">
    <property type="entry name" value="DHS-like_NAD/FAD-binding_dom"/>
</dbReference>
<dbReference type="NCBIfam" id="NF001752">
    <property type="entry name" value="PRK00481.1-1"/>
    <property type="match status" value="1"/>
</dbReference>
<comment type="cofactor">
    <cofactor evidence="4">
        <name>Zn(2+)</name>
        <dbReference type="ChEBI" id="CHEBI:29105"/>
    </cofactor>
    <text evidence="4">Binds 1 zinc ion per subunit.</text>
</comment>
<comment type="similarity">
    <text evidence="4">Belongs to the sirtuin family. Class U subfamily.</text>
</comment>
<dbReference type="EC" id="2.3.1.286" evidence="4"/>
<dbReference type="GO" id="GO:0070403">
    <property type="term" value="F:NAD+ binding"/>
    <property type="evidence" value="ECO:0007669"/>
    <property type="project" value="UniProtKB-UniRule"/>
</dbReference>
<dbReference type="PANTHER" id="PTHR11085:SF4">
    <property type="entry name" value="NAD-DEPENDENT PROTEIN DEACYLASE"/>
    <property type="match status" value="1"/>
</dbReference>
<feature type="binding site" evidence="4">
    <location>
        <position position="98"/>
    </location>
    <ligand>
        <name>nicotinamide</name>
        <dbReference type="ChEBI" id="CHEBI:17154"/>
    </ligand>
</feature>
<evidence type="ECO:0000256" key="5">
    <source>
        <dbReference type="PROSITE-ProRule" id="PRU00236"/>
    </source>
</evidence>
<feature type="binding site" evidence="4 5">
    <location>
        <position position="122"/>
    </location>
    <ligand>
        <name>Zn(2+)</name>
        <dbReference type="ChEBI" id="CHEBI:29105"/>
    </ligand>
</feature>
<feature type="binding site" evidence="4 5">
    <location>
        <position position="125"/>
    </location>
    <ligand>
        <name>Zn(2+)</name>
        <dbReference type="ChEBI" id="CHEBI:29105"/>
    </ligand>
</feature>
<feature type="binding site" evidence="4">
    <location>
        <position position="29"/>
    </location>
    <ligand>
        <name>NAD(+)</name>
        <dbReference type="ChEBI" id="CHEBI:57540"/>
    </ligand>
</feature>
<dbReference type="EMBL" id="JAGYPN010000004">
    <property type="protein sequence ID" value="MBS4224437.1"/>
    <property type="molecule type" value="Genomic_DNA"/>
</dbReference>
<evidence type="ECO:0000256" key="1">
    <source>
        <dbReference type="ARBA" id="ARBA00022490"/>
    </source>
</evidence>
<accession>A0A942UQT9</accession>
<sequence>MLSNWLKESRYTVVLTGAGMSTESGLPDFRSAGKGMWTKEDPSKIASTEALNRNVERFFEFYRHRVLGLKDCRPHKGHELLAKWEKKGVIKSIITQNVDGFHGKAGSENVLELHGTLQRVHCQTCGKEYGNETYAEERFHCDCGGKLRPSVVLFGEMLPEDALMRAAEESEKADLFIVLGSSLTVTPANQFPLIAKQNGAKLVIVNMEPTEFDIYADLVINNRKIGEVLQEADKNLSRKK</sequence>
<feature type="binding site" evidence="4">
    <location>
        <position position="114"/>
    </location>
    <ligand>
        <name>NAD(+)</name>
        <dbReference type="ChEBI" id="CHEBI:57540"/>
    </ligand>
</feature>
<organism evidence="7 8">
    <name type="scientific">Lederbergia citrea</name>
    <dbReference type="NCBI Taxonomy" id="2833581"/>
    <lineage>
        <taxon>Bacteria</taxon>
        <taxon>Bacillati</taxon>
        <taxon>Bacillota</taxon>
        <taxon>Bacilli</taxon>
        <taxon>Bacillales</taxon>
        <taxon>Bacillaceae</taxon>
        <taxon>Lederbergia</taxon>
    </lineage>
</organism>
<keyword evidence="4 5" id="KW-0862">Zinc</keyword>
<comment type="catalytic activity">
    <reaction evidence="4">
        <text>N(6)-acetyl-L-lysyl-[protein] + NAD(+) + H2O = 2''-O-acetyl-ADP-D-ribose + nicotinamide + L-lysyl-[protein]</text>
        <dbReference type="Rhea" id="RHEA:43636"/>
        <dbReference type="Rhea" id="RHEA-COMP:9752"/>
        <dbReference type="Rhea" id="RHEA-COMP:10731"/>
        <dbReference type="ChEBI" id="CHEBI:15377"/>
        <dbReference type="ChEBI" id="CHEBI:17154"/>
        <dbReference type="ChEBI" id="CHEBI:29969"/>
        <dbReference type="ChEBI" id="CHEBI:57540"/>
        <dbReference type="ChEBI" id="CHEBI:61930"/>
        <dbReference type="ChEBI" id="CHEBI:83767"/>
        <dbReference type="EC" id="2.3.1.286"/>
    </reaction>
</comment>
<feature type="domain" description="Deacetylase sirtuin-type" evidence="6">
    <location>
        <begin position="1"/>
        <end position="239"/>
    </location>
</feature>
<comment type="caution">
    <text evidence="4">Lacks conserved residue(s) required for the propagation of feature annotation.</text>
</comment>
<dbReference type="SUPFAM" id="SSF52467">
    <property type="entry name" value="DHS-like NAD/FAD-binding domain"/>
    <property type="match status" value="1"/>
</dbReference>
<feature type="binding site" evidence="4 5">
    <location>
        <position position="143"/>
    </location>
    <ligand>
        <name>Zn(2+)</name>
        <dbReference type="ChEBI" id="CHEBI:29105"/>
    </ligand>
</feature>
<evidence type="ECO:0000256" key="4">
    <source>
        <dbReference type="HAMAP-Rule" id="MF_01968"/>
    </source>
</evidence>
<dbReference type="GO" id="GO:0008270">
    <property type="term" value="F:zinc ion binding"/>
    <property type="evidence" value="ECO:0007669"/>
    <property type="project" value="UniProtKB-UniRule"/>
</dbReference>
<dbReference type="Gene3D" id="3.40.50.1220">
    <property type="entry name" value="TPP-binding domain"/>
    <property type="match status" value="1"/>
</dbReference>
<protein>
    <recommendedName>
        <fullName evidence="4">NAD-dependent protein deacetylase</fullName>
        <ecNumber evidence="4">2.3.1.286</ecNumber>
    </recommendedName>
    <alternativeName>
        <fullName evidence="4">Regulatory protein SIR2 homolog</fullName>
    </alternativeName>
</protein>
<evidence type="ECO:0000259" key="6">
    <source>
        <dbReference type="PROSITE" id="PS50305"/>
    </source>
</evidence>
<reference evidence="7 8" key="1">
    <citation type="submission" date="2021-05" db="EMBL/GenBank/DDBJ databases">
        <title>Novel Bacillus species.</title>
        <authorList>
            <person name="Liu G."/>
        </authorList>
    </citation>
    <scope>NUCLEOTIDE SEQUENCE [LARGE SCALE GENOMIC DNA]</scope>
    <source>
        <strain evidence="7 8">FJAT-49682</strain>
    </source>
</reference>